<organism evidence="1 2">
    <name type="scientific">Tritrichomonas musculus</name>
    <dbReference type="NCBI Taxonomy" id="1915356"/>
    <lineage>
        <taxon>Eukaryota</taxon>
        <taxon>Metamonada</taxon>
        <taxon>Parabasalia</taxon>
        <taxon>Tritrichomonadida</taxon>
        <taxon>Tritrichomonadidae</taxon>
        <taxon>Tritrichomonas</taxon>
    </lineage>
</organism>
<accession>A0ABR2KUA2</accession>
<gene>
    <name evidence="1" type="ORF">M9Y10_023165</name>
</gene>
<evidence type="ECO:0000313" key="2">
    <source>
        <dbReference type="Proteomes" id="UP001470230"/>
    </source>
</evidence>
<comment type="caution">
    <text evidence="1">The sequence shown here is derived from an EMBL/GenBank/DDBJ whole genome shotgun (WGS) entry which is preliminary data.</text>
</comment>
<keyword evidence="2" id="KW-1185">Reference proteome</keyword>
<evidence type="ECO:0000313" key="1">
    <source>
        <dbReference type="EMBL" id="KAK8894728.1"/>
    </source>
</evidence>
<sequence>MEDLVDELEETIKKFLDELYISITKPHSAYCFSDSEKEIDYELATPIKSEKKNQVPKNLFFTDFSVFNKLVVKIEEGANFPYKTRGKRNTIVILKIHSDLPSYFSKISENHTKHAIYDTEFEIDISKINLTRMIPIIFVFDKSMKTGELELLGLHFIELQRGKVVNDQVFIYNNDWIDIYTKETRTYNGSLKVTLFFKDLKEIPNDNEIIEKVNKKRERISPNSINNTTIVSKLDEGVQTDEYYEEITPDKIEGNGELNYSMIHNKSSRFIFVDDDEIINDDFVYKSEAEKLDIEKILFQDEVDDKIVDLLEPIIKYENVEGMDKRMFNPDDDQNDKYLFNSQKVYNDVENDVLVKKLTYNSDNYSTYSDFKWNYGYDDF</sequence>
<reference evidence="1 2" key="1">
    <citation type="submission" date="2024-04" db="EMBL/GenBank/DDBJ databases">
        <title>Tritrichomonas musculus Genome.</title>
        <authorList>
            <person name="Alves-Ferreira E."/>
            <person name="Grigg M."/>
            <person name="Lorenzi H."/>
            <person name="Galac M."/>
        </authorList>
    </citation>
    <scope>NUCLEOTIDE SEQUENCE [LARGE SCALE GENOMIC DNA]</scope>
    <source>
        <strain evidence="1 2">EAF2021</strain>
    </source>
</reference>
<name>A0ABR2KUA2_9EUKA</name>
<proteinExistence type="predicted"/>
<dbReference type="EMBL" id="JAPFFF010000003">
    <property type="protein sequence ID" value="KAK8894728.1"/>
    <property type="molecule type" value="Genomic_DNA"/>
</dbReference>
<evidence type="ECO:0008006" key="3">
    <source>
        <dbReference type="Google" id="ProtNLM"/>
    </source>
</evidence>
<protein>
    <recommendedName>
        <fullName evidence="3">C2 domain-containing protein</fullName>
    </recommendedName>
</protein>
<dbReference type="Proteomes" id="UP001470230">
    <property type="component" value="Unassembled WGS sequence"/>
</dbReference>